<reference evidence="2 3" key="1">
    <citation type="submission" date="2018-02" db="EMBL/GenBank/DDBJ databases">
        <title>Draft genome of wild Prunus yedoensis var. nudiflora.</title>
        <authorList>
            <person name="Baek S."/>
            <person name="Kim J.-H."/>
            <person name="Choi K."/>
            <person name="Kim G.-B."/>
            <person name="Cho A."/>
            <person name="Jang H."/>
            <person name="Shin C.-H."/>
            <person name="Yu H.-J."/>
            <person name="Mun J.-H."/>
        </authorList>
    </citation>
    <scope>NUCLEOTIDE SEQUENCE [LARGE SCALE GENOMIC DNA]</scope>
    <source>
        <strain evidence="3">cv. Jeju island</strain>
        <tissue evidence="2">Leaf</tissue>
    </source>
</reference>
<name>A0A314Z2A6_PRUYE</name>
<dbReference type="AlphaFoldDB" id="A0A314Z2A6"/>
<feature type="region of interest" description="Disordered" evidence="1">
    <location>
        <begin position="50"/>
        <end position="75"/>
    </location>
</feature>
<feature type="compositionally biased region" description="Polar residues" evidence="1">
    <location>
        <begin position="8"/>
        <end position="17"/>
    </location>
</feature>
<proteinExistence type="predicted"/>
<dbReference type="OrthoDB" id="1930773at2759"/>
<organism evidence="2 3">
    <name type="scientific">Prunus yedoensis var. nudiflora</name>
    <dbReference type="NCBI Taxonomy" id="2094558"/>
    <lineage>
        <taxon>Eukaryota</taxon>
        <taxon>Viridiplantae</taxon>
        <taxon>Streptophyta</taxon>
        <taxon>Embryophyta</taxon>
        <taxon>Tracheophyta</taxon>
        <taxon>Spermatophyta</taxon>
        <taxon>Magnoliopsida</taxon>
        <taxon>eudicotyledons</taxon>
        <taxon>Gunneridae</taxon>
        <taxon>Pentapetalae</taxon>
        <taxon>rosids</taxon>
        <taxon>fabids</taxon>
        <taxon>Rosales</taxon>
        <taxon>Rosaceae</taxon>
        <taxon>Amygdaloideae</taxon>
        <taxon>Amygdaleae</taxon>
        <taxon>Prunus</taxon>
    </lineage>
</organism>
<dbReference type="EMBL" id="PJQY01000317">
    <property type="protein sequence ID" value="PQQ13069.1"/>
    <property type="molecule type" value="Genomic_DNA"/>
</dbReference>
<evidence type="ECO:0000256" key="1">
    <source>
        <dbReference type="SAM" id="MobiDB-lite"/>
    </source>
</evidence>
<dbReference type="Proteomes" id="UP000250321">
    <property type="component" value="Unassembled WGS sequence"/>
</dbReference>
<gene>
    <name evidence="2" type="ORF">Pyn_11019</name>
</gene>
<keyword evidence="3" id="KW-1185">Reference proteome</keyword>
<comment type="caution">
    <text evidence="2">The sequence shown here is derived from an EMBL/GenBank/DDBJ whole genome shotgun (WGS) entry which is preliminary data.</text>
</comment>
<feature type="region of interest" description="Disordered" evidence="1">
    <location>
        <begin position="1"/>
        <end position="20"/>
    </location>
</feature>
<protein>
    <submittedName>
        <fullName evidence="2">Uncharacterized protein</fullName>
    </submittedName>
</protein>
<sequence>MAVHGAERSNTPMQSLTVDPDIMGEKEAQLLAQMVGVDSSESEAGQCRFHPPIETASSSARAGASTPTRNHPTDPFYSIDNLTVAFKAQSTF</sequence>
<accession>A0A314Z2A6</accession>
<feature type="compositionally biased region" description="Low complexity" evidence="1">
    <location>
        <begin position="56"/>
        <end position="65"/>
    </location>
</feature>
<evidence type="ECO:0000313" key="3">
    <source>
        <dbReference type="Proteomes" id="UP000250321"/>
    </source>
</evidence>
<evidence type="ECO:0000313" key="2">
    <source>
        <dbReference type="EMBL" id="PQQ13069.1"/>
    </source>
</evidence>